<comment type="subcellular location">
    <subcellularLocation>
        <location evidence="1">Cell membrane</location>
        <topology evidence="1">Multi-pass membrane protein</topology>
    </subcellularLocation>
</comment>
<evidence type="ECO:0000256" key="7">
    <source>
        <dbReference type="SAM" id="Phobius"/>
    </source>
</evidence>
<dbReference type="PANTHER" id="PTHR30572">
    <property type="entry name" value="MEMBRANE COMPONENT OF TRANSPORTER-RELATED"/>
    <property type="match status" value="1"/>
</dbReference>
<feature type="domain" description="MacB-like periplasmic core" evidence="9">
    <location>
        <begin position="23"/>
        <end position="256"/>
    </location>
</feature>
<feature type="transmembrane region" description="Helical" evidence="7">
    <location>
        <begin position="821"/>
        <end position="848"/>
    </location>
</feature>
<accession>A0A2M8PCK4</accession>
<dbReference type="EMBL" id="PGTM01000179">
    <property type="protein sequence ID" value="PJF35282.1"/>
    <property type="molecule type" value="Genomic_DNA"/>
</dbReference>
<feature type="domain" description="ABC3 transporter permease C-terminal" evidence="8">
    <location>
        <begin position="293"/>
        <end position="407"/>
    </location>
</feature>
<evidence type="ECO:0000259" key="8">
    <source>
        <dbReference type="Pfam" id="PF02687"/>
    </source>
</evidence>
<feature type="transmembrane region" description="Helical" evidence="7">
    <location>
        <begin position="384"/>
        <end position="407"/>
    </location>
</feature>
<comment type="similarity">
    <text evidence="6">Belongs to the ABC-4 integral membrane protein family.</text>
</comment>
<feature type="transmembrane region" description="Helical" evidence="7">
    <location>
        <begin position="515"/>
        <end position="538"/>
    </location>
</feature>
<name>A0A2M8PCK4_9CHLR</name>
<protein>
    <recommendedName>
        <fullName evidence="12">ABC transporter permease</fullName>
    </recommendedName>
</protein>
<evidence type="ECO:0000256" key="2">
    <source>
        <dbReference type="ARBA" id="ARBA00022475"/>
    </source>
</evidence>
<keyword evidence="2" id="KW-1003">Cell membrane</keyword>
<dbReference type="InterPro" id="IPR050250">
    <property type="entry name" value="Macrolide_Exporter_MacB"/>
</dbReference>
<feature type="transmembrane region" description="Helical" evidence="7">
    <location>
        <begin position="868"/>
        <end position="891"/>
    </location>
</feature>
<sequence>MFRIFRFALKYAVRNLRRDRQRTLFALISIAAGVSTVVALRALGLMLTDALTSNAQATLRGDILIQRGMLQVAAFGSGTPIVNSSNYENIVRWAAERNYAVTFALSSELMQAAVVRQVNGALRAERPAFVIGHFIDPKVYPFYDVIRAEQPRGALLRDLITAPNQVVVSKRLADQLGIQLGDSLRVGTAQALQTVVGIVPDSAESGLNNINTVLFSFIYIDRAALADFGLDPRAANEIYLKLPEGVPEEAARAEINVWRNTRGFPSSFRLDSAQALLARNTLIADTISRFVLILSLVGLVIGGVGIINTMFVNVNRRAGEIAVLKTIGLKGRQVSLVFLIEAILLGLLGSLLGAAFGVLLSLLARNFGEQAFNVALPWRVYLDPLVIGIALGMAITVCFAFLPTLLAGQVRPLYVLRAEGIPLARAGCLPSLLTLLVLNLGLGSLVDLIINSNRIAQELRLGLPISLGIIGVFVTFALLGIVIGVMWLLVWLLSKLPSFRNANLRLALRGLTQHRLRTALSLLALIIGMTSLSGTLIMTRSINTLLYTSLSEPLGGNMIVLPLLPVQALVRAQLDSTEGVRGYREVRIANADLVAINGNRNVEALLPFDENDPEATLLRTQLTLLLGVNVYGAPKRGQLVVGRHLTAEDSGKNYIVLPYHPRLEALGVRLGSTLTYRLIAGLGGGAQPREQTFEVVGLVAPDARAGLVPLSLGDSAAQVPLNSVPAALPFDLIIADVAPSALNEALGKVGTVAGLFVFDISLFDSIITRLLTQLAALPLLIAVLSLFAAAALIATTVSLATLERRRQIGVMKAVGVKRRYVLAQLLIENGAVGLLGGLISLLPTMLILAAVPALTQNFVQLPIPWDLIGLMLLTAIAVTLSATILTAAPAASEPPLAVLRYE</sequence>
<dbReference type="PANTHER" id="PTHR30572:SF4">
    <property type="entry name" value="ABC TRANSPORTER PERMEASE YTRF"/>
    <property type="match status" value="1"/>
</dbReference>
<dbReference type="InterPro" id="IPR025857">
    <property type="entry name" value="MacB_PCD"/>
</dbReference>
<feature type="transmembrane region" description="Helical" evidence="7">
    <location>
        <begin position="335"/>
        <end position="364"/>
    </location>
</feature>
<dbReference type="Pfam" id="PF12704">
    <property type="entry name" value="MacB_PCD"/>
    <property type="match status" value="2"/>
</dbReference>
<keyword evidence="4 7" id="KW-1133">Transmembrane helix</keyword>
<feature type="transmembrane region" description="Helical" evidence="7">
    <location>
        <begin position="428"/>
        <end position="450"/>
    </location>
</feature>
<dbReference type="Proteomes" id="UP000229681">
    <property type="component" value="Unassembled WGS sequence"/>
</dbReference>
<comment type="caution">
    <text evidence="10">The sequence shown here is derived from an EMBL/GenBank/DDBJ whole genome shotgun (WGS) entry which is preliminary data.</text>
</comment>
<feature type="domain" description="MacB-like periplasmic core" evidence="9">
    <location>
        <begin position="518"/>
        <end position="742"/>
    </location>
</feature>
<proteinExistence type="inferred from homology"/>
<evidence type="ECO:0000256" key="4">
    <source>
        <dbReference type="ARBA" id="ARBA00022989"/>
    </source>
</evidence>
<dbReference type="GO" id="GO:0005886">
    <property type="term" value="C:plasma membrane"/>
    <property type="evidence" value="ECO:0007669"/>
    <property type="project" value="UniProtKB-SubCell"/>
</dbReference>
<evidence type="ECO:0000256" key="6">
    <source>
        <dbReference type="ARBA" id="ARBA00038076"/>
    </source>
</evidence>
<dbReference type="InterPro" id="IPR003838">
    <property type="entry name" value="ABC3_permease_C"/>
</dbReference>
<evidence type="ECO:0000259" key="9">
    <source>
        <dbReference type="Pfam" id="PF12704"/>
    </source>
</evidence>
<feature type="transmembrane region" description="Helical" evidence="7">
    <location>
        <begin position="470"/>
        <end position="494"/>
    </location>
</feature>
<evidence type="ECO:0008006" key="12">
    <source>
        <dbReference type="Google" id="ProtNLM"/>
    </source>
</evidence>
<evidence type="ECO:0000256" key="1">
    <source>
        <dbReference type="ARBA" id="ARBA00004651"/>
    </source>
</evidence>
<evidence type="ECO:0000256" key="3">
    <source>
        <dbReference type="ARBA" id="ARBA00022692"/>
    </source>
</evidence>
<reference evidence="10 11" key="1">
    <citation type="submission" date="2017-11" db="EMBL/GenBank/DDBJ databases">
        <title>Evolution of Phototrophy in the Chloroflexi Phylum Driven by Horizontal Gene Transfer.</title>
        <authorList>
            <person name="Ward L.M."/>
            <person name="Hemp J."/>
            <person name="Shih P.M."/>
            <person name="Mcglynn S.E."/>
            <person name="Fischer W."/>
        </authorList>
    </citation>
    <scope>NUCLEOTIDE SEQUENCE [LARGE SCALE GENOMIC DNA]</scope>
    <source>
        <strain evidence="10">JP3_13</strain>
    </source>
</reference>
<keyword evidence="5 7" id="KW-0472">Membrane</keyword>
<feature type="transmembrane region" description="Helical" evidence="7">
    <location>
        <begin position="775"/>
        <end position="800"/>
    </location>
</feature>
<gene>
    <name evidence="10" type="ORF">CUN49_11365</name>
</gene>
<evidence type="ECO:0000313" key="11">
    <source>
        <dbReference type="Proteomes" id="UP000229681"/>
    </source>
</evidence>
<dbReference type="GO" id="GO:0022857">
    <property type="term" value="F:transmembrane transporter activity"/>
    <property type="evidence" value="ECO:0007669"/>
    <property type="project" value="TreeGrafter"/>
</dbReference>
<evidence type="ECO:0000313" key="10">
    <source>
        <dbReference type="EMBL" id="PJF35282.1"/>
    </source>
</evidence>
<dbReference type="Pfam" id="PF02687">
    <property type="entry name" value="FtsX"/>
    <property type="match status" value="2"/>
</dbReference>
<feature type="domain" description="ABC3 transporter permease C-terminal" evidence="8">
    <location>
        <begin position="780"/>
        <end position="894"/>
    </location>
</feature>
<dbReference type="AlphaFoldDB" id="A0A2M8PCK4"/>
<feature type="transmembrane region" description="Helical" evidence="7">
    <location>
        <begin position="290"/>
        <end position="314"/>
    </location>
</feature>
<keyword evidence="3 7" id="KW-0812">Transmembrane</keyword>
<evidence type="ECO:0000256" key="5">
    <source>
        <dbReference type="ARBA" id="ARBA00023136"/>
    </source>
</evidence>
<organism evidence="10 11">
    <name type="scientific">Candidatus Thermofonsia Clade 1 bacterium</name>
    <dbReference type="NCBI Taxonomy" id="2364210"/>
    <lineage>
        <taxon>Bacteria</taxon>
        <taxon>Bacillati</taxon>
        <taxon>Chloroflexota</taxon>
        <taxon>Candidatus Thermofontia</taxon>
        <taxon>Candidatus Thermofonsia Clade 1</taxon>
    </lineage>
</organism>